<dbReference type="EMBL" id="JAWJBA010000001">
    <property type="protein sequence ID" value="MDV2683822.1"/>
    <property type="molecule type" value="Genomic_DNA"/>
</dbReference>
<sequence>MSKKERLKVTKESGTGLNKMFKDTKTGRTMTRGKTADAIEAGKYPGYHVMKKDNKRIPRSNPGTNNLG</sequence>
<feature type="region of interest" description="Disordered" evidence="1">
    <location>
        <begin position="1"/>
        <end position="34"/>
    </location>
</feature>
<organism evidence="2 4">
    <name type="scientific">Alkalihalophilus lindianensis</name>
    <dbReference type="NCBI Taxonomy" id="1630542"/>
    <lineage>
        <taxon>Bacteria</taxon>
        <taxon>Bacillati</taxon>
        <taxon>Bacillota</taxon>
        <taxon>Bacilli</taxon>
        <taxon>Bacillales</taxon>
        <taxon>Bacillaceae</taxon>
        <taxon>Alkalihalophilus</taxon>
    </lineage>
</organism>
<feature type="region of interest" description="Disordered" evidence="1">
    <location>
        <begin position="47"/>
        <end position="68"/>
    </location>
</feature>
<reference evidence="2 4" key="1">
    <citation type="submission" date="2023-10" db="EMBL/GenBank/DDBJ databases">
        <title>Screening of Alkalihalobacillus lindianensis BZ-TG-R113 and Its Alleviation of Salt Stress on Rapeseed Growth.</title>
        <authorList>
            <person name="Zhao B."/>
            <person name="Guo T."/>
        </authorList>
    </citation>
    <scope>NUCLEOTIDE SEQUENCE [LARGE SCALE GENOMIC DNA]</scope>
    <source>
        <strain evidence="2 4">BZ-TG-R113</strain>
    </source>
</reference>
<dbReference type="Proteomes" id="UP001287282">
    <property type="component" value="Unassembled WGS sequence"/>
</dbReference>
<keyword evidence="4" id="KW-1185">Reference proteome</keyword>
<comment type="caution">
    <text evidence="2">The sequence shown here is derived from an EMBL/GenBank/DDBJ whole genome shotgun (WGS) entry which is preliminary data.</text>
</comment>
<evidence type="ECO:0000313" key="3">
    <source>
        <dbReference type="EMBL" id="MDV2683822.1"/>
    </source>
</evidence>
<accession>A0ABU3X783</accession>
<dbReference type="EMBL" id="JAWJBA010000001">
    <property type="protein sequence ID" value="MDV2683756.1"/>
    <property type="molecule type" value="Genomic_DNA"/>
</dbReference>
<name>A0ABU3X783_9BACI</name>
<dbReference type="RefSeq" id="WP_317121050.1">
    <property type="nucleotide sequence ID" value="NZ_JAWJBA010000001.1"/>
</dbReference>
<evidence type="ECO:0000313" key="2">
    <source>
        <dbReference type="EMBL" id="MDV2683756.1"/>
    </source>
</evidence>
<evidence type="ECO:0000313" key="4">
    <source>
        <dbReference type="Proteomes" id="UP001287282"/>
    </source>
</evidence>
<proteinExistence type="predicted"/>
<gene>
    <name evidence="2" type="ORF">RYX56_05125</name>
    <name evidence="3" type="ORF">RYX56_05465</name>
</gene>
<evidence type="ECO:0000256" key="1">
    <source>
        <dbReference type="SAM" id="MobiDB-lite"/>
    </source>
</evidence>
<protein>
    <submittedName>
        <fullName evidence="2">Uncharacterized protein</fullName>
    </submittedName>
</protein>